<proteinExistence type="predicted"/>
<dbReference type="Proteomes" id="UP000292447">
    <property type="component" value="Chromosome I"/>
</dbReference>
<reference evidence="2" key="1">
    <citation type="submission" date="2019-03" db="EMBL/GenBank/DDBJ databases">
        <title>Snf2 controls pulcherriminic acid biosynthesis and connects pigmentation and antifungal activity of the yeast Metschnikowia pulcherrima.</title>
        <authorList>
            <person name="Gore-Lloyd D."/>
            <person name="Sumann I."/>
            <person name="Brachmann A.O."/>
            <person name="Schneeberger K."/>
            <person name="Ortiz-Merino R.A."/>
            <person name="Moreno-Beltran M."/>
            <person name="Schlaefli M."/>
            <person name="Kirner P."/>
            <person name="Santos Kron A."/>
            <person name="Wolfe K.H."/>
            <person name="Piel J."/>
            <person name="Ahrens C.H."/>
            <person name="Henk D."/>
            <person name="Freimoser F.M."/>
        </authorList>
    </citation>
    <scope>NUCLEOTIDE SEQUENCE [LARGE SCALE GENOMIC DNA]</scope>
    <source>
        <strain evidence="2">APC 1.2</strain>
    </source>
</reference>
<organism evidence="1 2">
    <name type="scientific">Metschnikowia aff. pulcherrima</name>
    <dbReference type="NCBI Taxonomy" id="2163413"/>
    <lineage>
        <taxon>Eukaryota</taxon>
        <taxon>Fungi</taxon>
        <taxon>Dikarya</taxon>
        <taxon>Ascomycota</taxon>
        <taxon>Saccharomycotina</taxon>
        <taxon>Pichiomycetes</taxon>
        <taxon>Metschnikowiaceae</taxon>
        <taxon>Metschnikowia</taxon>
    </lineage>
</organism>
<dbReference type="EMBL" id="CP034456">
    <property type="protein sequence ID" value="QBM85953.1"/>
    <property type="molecule type" value="Genomic_DNA"/>
</dbReference>
<dbReference type="AlphaFoldDB" id="A0A4V1ADJ7"/>
<accession>A0A4V1ADJ7</accession>
<name>A0A4V1ADJ7_9ASCO</name>
<gene>
    <name evidence="1" type="ORF">METSCH_A05840</name>
</gene>
<dbReference type="STRING" id="2163413.A0A4V1ADJ7"/>
<dbReference type="Pfam" id="PF17235">
    <property type="entry name" value="STD1"/>
    <property type="match status" value="1"/>
</dbReference>
<dbReference type="InterPro" id="IPR035189">
    <property type="entry name" value="Std1/Mth1"/>
</dbReference>
<evidence type="ECO:0000313" key="2">
    <source>
        <dbReference type="Proteomes" id="UP000292447"/>
    </source>
</evidence>
<protein>
    <submittedName>
        <fullName evidence="1">Uncharacterized protein</fullName>
    </submittedName>
</protein>
<sequence>MGFFDFLPLGQSAPKQIPTFKQGAQRDPTDLQVRSLLYLFKRLRINRLASFSQQNKLKYIDGKQWDQSLPAHEDEISRLDREFNMQKLKETLLEDEHRVLIDWPKNKFRALCFLSEQPANDRSKQSGSLNVSRSQLTGVELPIFYDYKERPMLSFAFYVLPVNTSVYTRDLALELAQSFLYLEHHSYVSLTTRVKIAAKAISKSSGSEAITIELTEDVKAKIVHQYLTELAFFVQLVRIYQQCIKPKEPEAPNGSPKKTLAELPRLRAAKSFLQLPNAAKSPLRPSLSPKKSMASFGSPVKLAAETSPVRLDLSPRKHLSARPSIPNFRANEIYNPVTSPPILASSSENKILGSENLLAYLSESGLENPEVWAKCKVSIREKLAQERAMIAKQSA</sequence>
<evidence type="ECO:0000313" key="1">
    <source>
        <dbReference type="EMBL" id="QBM85953.1"/>
    </source>
</evidence>
<keyword evidence="2" id="KW-1185">Reference proteome</keyword>